<comment type="caution">
    <text evidence="2">The sequence shown here is derived from an EMBL/GenBank/DDBJ whole genome shotgun (WGS) entry which is preliminary data.</text>
</comment>
<dbReference type="AlphaFoldDB" id="A0A7X0F7L6"/>
<protein>
    <submittedName>
        <fullName evidence="2">Uncharacterized protein</fullName>
    </submittedName>
</protein>
<keyword evidence="1" id="KW-0472">Membrane</keyword>
<feature type="transmembrane region" description="Helical" evidence="1">
    <location>
        <begin position="17"/>
        <end position="36"/>
    </location>
</feature>
<gene>
    <name evidence="2" type="ORF">GGR00_002372</name>
</gene>
<keyword evidence="3" id="KW-1185">Reference proteome</keyword>
<organism evidence="2 3">
    <name type="scientific">Aminobacter aganoensis</name>
    <dbReference type="NCBI Taxonomy" id="83264"/>
    <lineage>
        <taxon>Bacteria</taxon>
        <taxon>Pseudomonadati</taxon>
        <taxon>Pseudomonadota</taxon>
        <taxon>Alphaproteobacteria</taxon>
        <taxon>Hyphomicrobiales</taxon>
        <taxon>Phyllobacteriaceae</taxon>
        <taxon>Aminobacter</taxon>
    </lineage>
</organism>
<evidence type="ECO:0000256" key="1">
    <source>
        <dbReference type="SAM" id="Phobius"/>
    </source>
</evidence>
<sequence length="38" mass="4419">MHYNWERAPYFWEKHRNACFGLAAAICGAWVILAIVPL</sequence>
<accession>A0A7X0F7L6</accession>
<keyword evidence="1" id="KW-1133">Transmembrane helix</keyword>
<evidence type="ECO:0000313" key="3">
    <source>
        <dbReference type="Proteomes" id="UP000536262"/>
    </source>
</evidence>
<keyword evidence="1" id="KW-0812">Transmembrane</keyword>
<proteinExistence type="predicted"/>
<dbReference type="Proteomes" id="UP000536262">
    <property type="component" value="Unassembled WGS sequence"/>
</dbReference>
<reference evidence="2 3" key="1">
    <citation type="submission" date="2020-08" db="EMBL/GenBank/DDBJ databases">
        <title>Genomic Encyclopedia of Type Strains, Phase IV (KMG-IV): sequencing the most valuable type-strain genomes for metagenomic binning, comparative biology and taxonomic classification.</title>
        <authorList>
            <person name="Goeker M."/>
        </authorList>
    </citation>
    <scope>NUCLEOTIDE SEQUENCE [LARGE SCALE GENOMIC DNA]</scope>
    <source>
        <strain evidence="2 3">DSM 7051</strain>
    </source>
</reference>
<dbReference type="EMBL" id="JACHOU010000004">
    <property type="protein sequence ID" value="MBB6354588.1"/>
    <property type="molecule type" value="Genomic_DNA"/>
</dbReference>
<name>A0A7X0F7L6_9HYPH</name>
<evidence type="ECO:0000313" key="2">
    <source>
        <dbReference type="EMBL" id="MBB6354588.1"/>
    </source>
</evidence>